<evidence type="ECO:0000259" key="2">
    <source>
        <dbReference type="Pfam" id="PF00085"/>
    </source>
</evidence>
<dbReference type="SUPFAM" id="SSF52833">
    <property type="entry name" value="Thioredoxin-like"/>
    <property type="match status" value="1"/>
</dbReference>
<dbReference type="Pfam" id="PF00085">
    <property type="entry name" value="Thioredoxin"/>
    <property type="match status" value="1"/>
</dbReference>
<proteinExistence type="predicted"/>
<dbReference type="Proteomes" id="UP001596306">
    <property type="component" value="Unassembled WGS sequence"/>
</dbReference>
<sequence>MDWQSATLGALGLVAVATALGLFWRSRDGRARTVADALAVVRPADVASVVSFGEFATLLQFSTELCARCPQTHTLLSSLARHNPGVVHVDVDLTHRADIAKRFNVLQTPTILVLDDAGVVRTRIGGAPHRHTVQHHLDLIARSDHRANA</sequence>
<accession>A0ABW1VGM4</accession>
<keyword evidence="1" id="KW-0812">Transmembrane</keyword>
<evidence type="ECO:0000313" key="3">
    <source>
        <dbReference type="EMBL" id="MFC6357268.1"/>
    </source>
</evidence>
<evidence type="ECO:0000313" key="4">
    <source>
        <dbReference type="Proteomes" id="UP001596306"/>
    </source>
</evidence>
<protein>
    <submittedName>
        <fullName evidence="3">Thioredoxin family protein</fullName>
    </submittedName>
</protein>
<gene>
    <name evidence="3" type="ORF">ACFQB0_14240</name>
</gene>
<keyword evidence="4" id="KW-1185">Reference proteome</keyword>
<feature type="domain" description="Thioredoxin" evidence="2">
    <location>
        <begin position="54"/>
        <end position="129"/>
    </location>
</feature>
<dbReference type="Gene3D" id="3.40.30.10">
    <property type="entry name" value="Glutaredoxin"/>
    <property type="match status" value="1"/>
</dbReference>
<comment type="caution">
    <text evidence="3">The sequence shown here is derived from an EMBL/GenBank/DDBJ whole genome shotgun (WGS) entry which is preliminary data.</text>
</comment>
<reference evidence="4" key="1">
    <citation type="journal article" date="2019" name="Int. J. Syst. Evol. Microbiol.">
        <title>The Global Catalogue of Microorganisms (GCM) 10K type strain sequencing project: providing services to taxonomists for standard genome sequencing and annotation.</title>
        <authorList>
            <consortium name="The Broad Institute Genomics Platform"/>
            <consortium name="The Broad Institute Genome Sequencing Center for Infectious Disease"/>
            <person name="Wu L."/>
            <person name="Ma J."/>
        </authorList>
    </citation>
    <scope>NUCLEOTIDE SEQUENCE [LARGE SCALE GENOMIC DNA]</scope>
    <source>
        <strain evidence="4">CCUG 43304</strain>
    </source>
</reference>
<organism evidence="3 4">
    <name type="scientific">Luethyella okanaganae</name>
    <dbReference type="NCBI Taxonomy" id="69372"/>
    <lineage>
        <taxon>Bacteria</taxon>
        <taxon>Bacillati</taxon>
        <taxon>Actinomycetota</taxon>
        <taxon>Actinomycetes</taxon>
        <taxon>Micrococcales</taxon>
        <taxon>Microbacteriaceae</taxon>
        <taxon>Luethyella</taxon>
    </lineage>
</organism>
<dbReference type="RefSeq" id="WP_386732942.1">
    <property type="nucleotide sequence ID" value="NZ_JBHSTP010000004.1"/>
</dbReference>
<dbReference type="CDD" id="cd02947">
    <property type="entry name" value="TRX_family"/>
    <property type="match status" value="1"/>
</dbReference>
<dbReference type="EMBL" id="JBHSTP010000004">
    <property type="protein sequence ID" value="MFC6357268.1"/>
    <property type="molecule type" value="Genomic_DNA"/>
</dbReference>
<dbReference type="InterPro" id="IPR036249">
    <property type="entry name" value="Thioredoxin-like_sf"/>
</dbReference>
<dbReference type="InterPro" id="IPR013766">
    <property type="entry name" value="Thioredoxin_domain"/>
</dbReference>
<keyword evidence="1" id="KW-0472">Membrane</keyword>
<evidence type="ECO:0000256" key="1">
    <source>
        <dbReference type="SAM" id="Phobius"/>
    </source>
</evidence>
<feature type="transmembrane region" description="Helical" evidence="1">
    <location>
        <begin position="6"/>
        <end position="24"/>
    </location>
</feature>
<name>A0ABW1VGM4_9MICO</name>
<keyword evidence="1" id="KW-1133">Transmembrane helix</keyword>